<keyword evidence="1" id="KW-0812">Transmembrane</keyword>
<gene>
    <name evidence="2" type="ORF">AUJ59_00105</name>
</gene>
<protein>
    <submittedName>
        <fullName evidence="2">Uncharacterized protein</fullName>
    </submittedName>
</protein>
<dbReference type="Pfam" id="PF18895">
    <property type="entry name" value="T4SS_pilin"/>
    <property type="match status" value="1"/>
</dbReference>
<dbReference type="Proteomes" id="UP000183144">
    <property type="component" value="Unassembled WGS sequence"/>
</dbReference>
<dbReference type="InterPro" id="IPR043993">
    <property type="entry name" value="T4SS_pilin"/>
</dbReference>
<organism evidence="2 3">
    <name type="scientific">Candidatus Beckwithbacteria bacterium CG1_02_47_37</name>
    <dbReference type="NCBI Taxonomy" id="1805034"/>
    <lineage>
        <taxon>Bacteria</taxon>
        <taxon>Candidatus Beckwithiibacteriota</taxon>
    </lineage>
</organism>
<evidence type="ECO:0000256" key="1">
    <source>
        <dbReference type="SAM" id="Phobius"/>
    </source>
</evidence>
<accession>A0A1J4RVX5</accession>
<evidence type="ECO:0000313" key="3">
    <source>
        <dbReference type="Proteomes" id="UP000183144"/>
    </source>
</evidence>
<evidence type="ECO:0000313" key="2">
    <source>
        <dbReference type="EMBL" id="OIN90086.1"/>
    </source>
</evidence>
<keyword evidence="1" id="KW-0472">Membrane</keyword>
<dbReference type="EMBL" id="MNUI01000002">
    <property type="protein sequence ID" value="OIN90086.1"/>
    <property type="molecule type" value="Genomic_DNA"/>
</dbReference>
<sequence>MPVPTLKDIGVFKSISGKGYLETTSTGAPTADLTKIVSNLLAIITIIAGVGFLFYFIFGAVNWITSGGDAQKAAAARNTILNAVIGLVITVIAYPAILLISKLAGIPLADPGKLFTQFQ</sequence>
<keyword evidence="1" id="KW-1133">Transmembrane helix</keyword>
<proteinExistence type="predicted"/>
<dbReference type="STRING" id="1805034.AUJ59_00105"/>
<feature type="transmembrane region" description="Helical" evidence="1">
    <location>
        <begin position="36"/>
        <end position="58"/>
    </location>
</feature>
<name>A0A1J4RVX5_9BACT</name>
<comment type="caution">
    <text evidence="2">The sequence shown here is derived from an EMBL/GenBank/DDBJ whole genome shotgun (WGS) entry which is preliminary data.</text>
</comment>
<feature type="transmembrane region" description="Helical" evidence="1">
    <location>
        <begin position="79"/>
        <end position="100"/>
    </location>
</feature>
<reference evidence="2 3" key="1">
    <citation type="journal article" date="2016" name="Environ. Microbiol.">
        <title>Genomic resolution of a cold subsurface aquifer community provides metabolic insights for novel microbes adapted to high CO concentrations.</title>
        <authorList>
            <person name="Probst A.J."/>
            <person name="Castelle C.J."/>
            <person name="Singh A."/>
            <person name="Brown C.T."/>
            <person name="Anantharaman K."/>
            <person name="Sharon I."/>
            <person name="Hug L.A."/>
            <person name="Burstein D."/>
            <person name="Emerson J.B."/>
            <person name="Thomas B.C."/>
            <person name="Banfield J.F."/>
        </authorList>
    </citation>
    <scope>NUCLEOTIDE SEQUENCE [LARGE SCALE GENOMIC DNA]</scope>
    <source>
        <strain evidence="2">CG1_02_47_37</strain>
    </source>
</reference>
<dbReference type="AlphaFoldDB" id="A0A1J4RVX5"/>